<dbReference type="AlphaFoldDB" id="A0A523URR5"/>
<dbReference type="Pfam" id="PF00041">
    <property type="entry name" value="fn3"/>
    <property type="match status" value="1"/>
</dbReference>
<dbReference type="Gene3D" id="2.60.40.10">
    <property type="entry name" value="Immunoglobulins"/>
    <property type="match status" value="1"/>
</dbReference>
<evidence type="ECO:0000313" key="4">
    <source>
        <dbReference type="Proteomes" id="UP000320679"/>
    </source>
</evidence>
<dbReference type="InterPro" id="IPR013783">
    <property type="entry name" value="Ig-like_fold"/>
</dbReference>
<dbReference type="CDD" id="cd00063">
    <property type="entry name" value="FN3"/>
    <property type="match status" value="1"/>
</dbReference>
<comment type="caution">
    <text evidence="3">The sequence shown here is derived from an EMBL/GenBank/DDBJ whole genome shotgun (WGS) entry which is preliminary data.</text>
</comment>
<dbReference type="EMBL" id="SOJK01000176">
    <property type="protein sequence ID" value="TET45228.1"/>
    <property type="molecule type" value="Genomic_DNA"/>
</dbReference>
<feature type="domain" description="Fibronectin type-III" evidence="2">
    <location>
        <begin position="369"/>
        <end position="466"/>
    </location>
</feature>
<feature type="transmembrane region" description="Helical" evidence="1">
    <location>
        <begin position="12"/>
        <end position="34"/>
    </location>
</feature>
<dbReference type="Gene3D" id="2.60.40.4070">
    <property type="match status" value="1"/>
</dbReference>
<dbReference type="InterPro" id="IPR036116">
    <property type="entry name" value="FN3_sf"/>
</dbReference>
<dbReference type="PROSITE" id="PS50853">
    <property type="entry name" value="FN3"/>
    <property type="match status" value="1"/>
</dbReference>
<accession>A0A523URR5</accession>
<keyword evidence="1" id="KW-0472">Membrane</keyword>
<keyword evidence="1" id="KW-0812">Transmembrane</keyword>
<protein>
    <recommendedName>
        <fullName evidence="2">Fibronectin type-III domain-containing protein</fullName>
    </recommendedName>
</protein>
<dbReference type="InterPro" id="IPR003961">
    <property type="entry name" value="FN3_dom"/>
</dbReference>
<name>A0A523URR5_UNCAE</name>
<gene>
    <name evidence="3" type="ORF">E3J59_04075</name>
</gene>
<proteinExistence type="predicted"/>
<sequence length="562" mass="60286">MRDDRVLTKTKELVVVFFSLTLITAITTVATAYVDIIATYSDAAHTQPETTFGDGDTVYVTVTDNYTTGDTKTISVTNDDLGNSISVSVTEGATTYVYEGSFIIHSGADEAGKLHMEHGQTATISADLDGEDDGGAKQITADYGIIPLTDMIWIYSDSSRTVEETVFGDGDTVYLRITDTQTKGGTKAITVENNTIGNTISVNVTDSNQDSFYLGSFIIHSEANDDVNDKLTMFNGQTATITADLANDGLAGTAQITADYAPTASITCDPSPITENTEVAVTLEASEDLIQVPTPLTITFSDDSILDITLTGIVPGSTFTGSFTVTDEVPDGLATFSLGAGALVDLNGNTGNKITSGETILIDRVHPPAPSTLTAMATQDDNIKLTWTAPTEADINQYNIYRGTSSGWYTEHIGTVTTSGQSSYEWLDSNVVPETTYYYVVRAQDAVGNESESSPEASAAVTTQLLSLGFQRPPVVRLGRPIKVILKVREPASVRIRIFNLHGGIVYDWNGYISSGQEEEWTWDGVNMYGQEVNNGVYIWKIEAQADDGTSNSSTQILGVAR</sequence>
<evidence type="ECO:0000259" key="2">
    <source>
        <dbReference type="PROSITE" id="PS50853"/>
    </source>
</evidence>
<reference evidence="3 4" key="1">
    <citation type="submission" date="2019-03" db="EMBL/GenBank/DDBJ databases">
        <title>Metabolic potential of uncultured bacteria and archaea associated with petroleum seepage in deep-sea sediments.</title>
        <authorList>
            <person name="Dong X."/>
            <person name="Hubert C."/>
        </authorList>
    </citation>
    <scope>NUCLEOTIDE SEQUENCE [LARGE SCALE GENOMIC DNA]</scope>
    <source>
        <strain evidence="3">E29_bin78</strain>
    </source>
</reference>
<evidence type="ECO:0000313" key="3">
    <source>
        <dbReference type="EMBL" id="TET45228.1"/>
    </source>
</evidence>
<dbReference type="Proteomes" id="UP000320679">
    <property type="component" value="Unassembled WGS sequence"/>
</dbReference>
<dbReference type="SMART" id="SM00060">
    <property type="entry name" value="FN3"/>
    <property type="match status" value="1"/>
</dbReference>
<evidence type="ECO:0000256" key="1">
    <source>
        <dbReference type="SAM" id="Phobius"/>
    </source>
</evidence>
<organism evidence="3 4">
    <name type="scientific">Aerophobetes bacterium</name>
    <dbReference type="NCBI Taxonomy" id="2030807"/>
    <lineage>
        <taxon>Bacteria</taxon>
        <taxon>Candidatus Aerophobota</taxon>
    </lineage>
</organism>
<keyword evidence="1" id="KW-1133">Transmembrane helix</keyword>
<dbReference type="SUPFAM" id="SSF49265">
    <property type="entry name" value="Fibronectin type III"/>
    <property type="match status" value="1"/>
</dbReference>